<protein>
    <submittedName>
        <fullName evidence="1">Uncharacterized protein</fullName>
    </submittedName>
</protein>
<accession>A0A554VDZ3</accession>
<gene>
    <name evidence="1" type="ORF">FOF46_23395</name>
</gene>
<evidence type="ECO:0000313" key="2">
    <source>
        <dbReference type="Proteomes" id="UP000318833"/>
    </source>
</evidence>
<sequence>MSDRKSDKIEKLRKAAFFPEEFIEGYEKDYDDFAKEERQEKSMLENKFRSRLFELFNNGYNPKHIENIILTQLAQEVELKTI</sequence>
<dbReference type="RefSeq" id="WP_143918136.1">
    <property type="nucleotide sequence ID" value="NZ_CANMXV010000144.1"/>
</dbReference>
<name>A0A554VDZ3_9FLAO</name>
<dbReference type="EMBL" id="VLNR01000064">
    <property type="protein sequence ID" value="TSE05211.1"/>
    <property type="molecule type" value="Genomic_DNA"/>
</dbReference>
<dbReference type="AlphaFoldDB" id="A0A554VDZ3"/>
<reference evidence="1 2" key="1">
    <citation type="submission" date="2019-07" db="EMBL/GenBank/DDBJ databases">
        <title>The draft genome sequence of Aquimarina algiphila M91.</title>
        <authorList>
            <person name="Meng X."/>
        </authorList>
    </citation>
    <scope>NUCLEOTIDE SEQUENCE [LARGE SCALE GENOMIC DNA]</scope>
    <source>
        <strain evidence="1 2">M91</strain>
    </source>
</reference>
<proteinExistence type="predicted"/>
<organism evidence="1 2">
    <name type="scientific">Aquimarina algiphila</name>
    <dbReference type="NCBI Taxonomy" id="2047982"/>
    <lineage>
        <taxon>Bacteria</taxon>
        <taxon>Pseudomonadati</taxon>
        <taxon>Bacteroidota</taxon>
        <taxon>Flavobacteriia</taxon>
        <taxon>Flavobacteriales</taxon>
        <taxon>Flavobacteriaceae</taxon>
        <taxon>Aquimarina</taxon>
    </lineage>
</organism>
<dbReference type="Proteomes" id="UP000318833">
    <property type="component" value="Unassembled WGS sequence"/>
</dbReference>
<comment type="caution">
    <text evidence="1">The sequence shown here is derived from an EMBL/GenBank/DDBJ whole genome shotgun (WGS) entry which is preliminary data.</text>
</comment>
<dbReference type="OrthoDB" id="9992807at2"/>
<evidence type="ECO:0000313" key="1">
    <source>
        <dbReference type="EMBL" id="TSE05211.1"/>
    </source>
</evidence>
<keyword evidence="2" id="KW-1185">Reference proteome</keyword>